<dbReference type="Gene3D" id="2.30.30.490">
    <property type="match status" value="1"/>
</dbReference>
<organism evidence="3 4">
    <name type="scientific">Hebeloma cylindrosporum</name>
    <dbReference type="NCBI Taxonomy" id="76867"/>
    <lineage>
        <taxon>Eukaryota</taxon>
        <taxon>Fungi</taxon>
        <taxon>Dikarya</taxon>
        <taxon>Basidiomycota</taxon>
        <taxon>Agaricomycotina</taxon>
        <taxon>Agaricomycetes</taxon>
        <taxon>Agaricomycetidae</taxon>
        <taxon>Agaricales</taxon>
        <taxon>Agaricineae</taxon>
        <taxon>Hymenogastraceae</taxon>
        <taxon>Hebeloma</taxon>
    </lineage>
</organism>
<feature type="region of interest" description="Disordered" evidence="1">
    <location>
        <begin position="1"/>
        <end position="151"/>
    </location>
</feature>
<feature type="compositionally biased region" description="Low complexity" evidence="1">
    <location>
        <begin position="471"/>
        <end position="487"/>
    </location>
</feature>
<dbReference type="InterPro" id="IPR001025">
    <property type="entry name" value="BAH_dom"/>
</dbReference>
<keyword evidence="4" id="KW-1185">Reference proteome</keyword>
<feature type="compositionally biased region" description="Basic residues" evidence="1">
    <location>
        <begin position="372"/>
        <end position="387"/>
    </location>
</feature>
<accession>A0A0C3BY52</accession>
<feature type="compositionally biased region" description="Basic residues" evidence="1">
    <location>
        <begin position="1"/>
        <end position="11"/>
    </location>
</feature>
<feature type="region of interest" description="Disordered" evidence="1">
    <location>
        <begin position="426"/>
        <end position="497"/>
    </location>
</feature>
<proteinExistence type="predicted"/>
<dbReference type="InterPro" id="IPR043151">
    <property type="entry name" value="BAH_sf"/>
</dbReference>
<dbReference type="Proteomes" id="UP000053424">
    <property type="component" value="Unassembled WGS sequence"/>
</dbReference>
<evidence type="ECO:0000256" key="1">
    <source>
        <dbReference type="SAM" id="MobiDB-lite"/>
    </source>
</evidence>
<name>A0A0C3BY52_HEBCY</name>
<evidence type="ECO:0000313" key="3">
    <source>
        <dbReference type="EMBL" id="KIM41505.1"/>
    </source>
</evidence>
<dbReference type="HOGENOM" id="CLU_030738_0_0_1"/>
<dbReference type="GO" id="GO:0003682">
    <property type="term" value="F:chromatin binding"/>
    <property type="evidence" value="ECO:0007669"/>
    <property type="project" value="InterPro"/>
</dbReference>
<dbReference type="InterPro" id="IPR011011">
    <property type="entry name" value="Znf_FYVE_PHD"/>
</dbReference>
<feature type="compositionally biased region" description="Basic and acidic residues" evidence="1">
    <location>
        <begin position="427"/>
        <end position="444"/>
    </location>
</feature>
<feature type="region of interest" description="Disordered" evidence="1">
    <location>
        <begin position="361"/>
        <end position="396"/>
    </location>
</feature>
<feature type="compositionally biased region" description="Polar residues" evidence="1">
    <location>
        <begin position="43"/>
        <end position="58"/>
    </location>
</feature>
<sequence>MARPHSSRTRGSKLAATTSAEEREGDGDTGEDEPGTTKRYPTRRSSGVASKTNTTTKKPSIATAKKPTFGSLTASKSANTSKATTSTKATTRSQKAVVDAELEPQAQANGKRGRERPAKVTGTAGKMEAKIKAPRKTRKSTAAGGKGEKQVKISDENWQSMRGFGSFIVNHPKDKEEEYKFTTGDTICILPHGRSPDESLEPWEYWIGKIRDIRAEIHVVGGEEHNTVYVRVQWLYSGKDVGDVVKSFDAGAISPYERIFSDHYDIIEPQSVDGKIKVIKYAEDDPEPAFIPRDTFYRRYTFEYKARNVQPKPPLCLCNRPYNPTDRSAGSLMHFCPHPRCRRAYHARCLGSSRESSAVKVGVVNGDTAPRKSARKHASPVKKVKSKVKAETEKTTAGLTPRALRLLACSPDADEDVDLAGLILQGGEDHEGNAERKEQKKSVEDAGTTGDEDELDTIRLEPPRKRQRQTRNQPRSTSSQPSSSTAAETNPAPTLDKLLSAAPPKLLSIATQPLVRGGAFWEGGVSGNLGIVTRARRLVYAYLKAGGDDGILDGWEEVVFGVVQGEEGKDEANDENGTRKGEKDDEGDGVKIKNAIVRVDGGLQPFLCPVCSSAI</sequence>
<dbReference type="AlphaFoldDB" id="A0A0C3BY52"/>
<reference evidence="4" key="2">
    <citation type="submission" date="2015-01" db="EMBL/GenBank/DDBJ databases">
        <title>Evolutionary Origins and Diversification of the Mycorrhizal Mutualists.</title>
        <authorList>
            <consortium name="DOE Joint Genome Institute"/>
            <consortium name="Mycorrhizal Genomics Consortium"/>
            <person name="Kohler A."/>
            <person name="Kuo A."/>
            <person name="Nagy L.G."/>
            <person name="Floudas D."/>
            <person name="Copeland A."/>
            <person name="Barry K.W."/>
            <person name="Cichocki N."/>
            <person name="Veneault-Fourrey C."/>
            <person name="LaButti K."/>
            <person name="Lindquist E.A."/>
            <person name="Lipzen A."/>
            <person name="Lundell T."/>
            <person name="Morin E."/>
            <person name="Murat C."/>
            <person name="Riley R."/>
            <person name="Ohm R."/>
            <person name="Sun H."/>
            <person name="Tunlid A."/>
            <person name="Henrissat B."/>
            <person name="Grigoriev I.V."/>
            <person name="Hibbett D.S."/>
            <person name="Martin F."/>
        </authorList>
    </citation>
    <scope>NUCLEOTIDE SEQUENCE [LARGE SCALE GENOMIC DNA]</scope>
    <source>
        <strain evidence="4">h7</strain>
    </source>
</reference>
<evidence type="ECO:0000259" key="2">
    <source>
        <dbReference type="PROSITE" id="PS51038"/>
    </source>
</evidence>
<feature type="region of interest" description="Disordered" evidence="1">
    <location>
        <begin position="566"/>
        <end position="587"/>
    </location>
</feature>
<feature type="domain" description="BAH" evidence="2">
    <location>
        <begin position="179"/>
        <end position="313"/>
    </location>
</feature>
<dbReference type="CDD" id="cd04370">
    <property type="entry name" value="BAH"/>
    <property type="match status" value="1"/>
</dbReference>
<evidence type="ECO:0000313" key="4">
    <source>
        <dbReference type="Proteomes" id="UP000053424"/>
    </source>
</evidence>
<gene>
    <name evidence="3" type="ORF">M413DRAFT_445493</name>
</gene>
<reference evidence="3 4" key="1">
    <citation type="submission" date="2014-04" db="EMBL/GenBank/DDBJ databases">
        <authorList>
            <consortium name="DOE Joint Genome Institute"/>
            <person name="Kuo A."/>
            <person name="Gay G."/>
            <person name="Dore J."/>
            <person name="Kohler A."/>
            <person name="Nagy L.G."/>
            <person name="Floudas D."/>
            <person name="Copeland A."/>
            <person name="Barry K.W."/>
            <person name="Cichocki N."/>
            <person name="Veneault-Fourrey C."/>
            <person name="LaButti K."/>
            <person name="Lindquist E.A."/>
            <person name="Lipzen A."/>
            <person name="Lundell T."/>
            <person name="Morin E."/>
            <person name="Murat C."/>
            <person name="Sun H."/>
            <person name="Tunlid A."/>
            <person name="Henrissat B."/>
            <person name="Grigoriev I.V."/>
            <person name="Hibbett D.S."/>
            <person name="Martin F."/>
            <person name="Nordberg H.P."/>
            <person name="Cantor M.N."/>
            <person name="Hua S.X."/>
        </authorList>
    </citation>
    <scope>NUCLEOTIDE SEQUENCE [LARGE SCALE GENOMIC DNA]</scope>
    <source>
        <strain evidence="4">h7</strain>
    </source>
</reference>
<dbReference type="EMBL" id="KN831780">
    <property type="protein sequence ID" value="KIM41505.1"/>
    <property type="molecule type" value="Genomic_DNA"/>
</dbReference>
<protein>
    <recommendedName>
        <fullName evidence="2">BAH domain-containing protein</fullName>
    </recommendedName>
</protein>
<dbReference type="SUPFAM" id="SSF57903">
    <property type="entry name" value="FYVE/PHD zinc finger"/>
    <property type="match status" value="1"/>
</dbReference>
<feature type="compositionally biased region" description="Low complexity" evidence="1">
    <location>
        <begin position="73"/>
        <end position="96"/>
    </location>
</feature>
<dbReference type="PROSITE" id="PS51038">
    <property type="entry name" value="BAH"/>
    <property type="match status" value="1"/>
</dbReference>
<dbReference type="PANTHER" id="PTHR46364">
    <property type="entry name" value="OS08G0421900 PROTEIN"/>
    <property type="match status" value="1"/>
</dbReference>
<dbReference type="OrthoDB" id="10259622at2759"/>
<feature type="compositionally biased region" description="Acidic residues" evidence="1">
    <location>
        <begin position="23"/>
        <end position="34"/>
    </location>
</feature>